<dbReference type="Proteomes" id="UP000218842">
    <property type="component" value="Unassembled WGS sequence"/>
</dbReference>
<sequence>PIPVTVISEQDASWPSAQTRLAPMEQVAPCLSR</sequence>
<comment type="caution">
    <text evidence="1">The sequence shown here is derived from an EMBL/GenBank/DDBJ whole genome shotgun (WGS) entry which is preliminary data.</text>
</comment>
<gene>
    <name evidence="1" type="ORF">XV03_22670</name>
</gene>
<organism evidence="1 2">
    <name type="scientific">Mycobacterium avium subsp. hominissuis</name>
    <dbReference type="NCBI Taxonomy" id="439334"/>
    <lineage>
        <taxon>Bacteria</taxon>
        <taxon>Bacillati</taxon>
        <taxon>Actinomycetota</taxon>
        <taxon>Actinomycetes</taxon>
        <taxon>Mycobacteriales</taxon>
        <taxon>Mycobacteriaceae</taxon>
        <taxon>Mycobacterium</taxon>
        <taxon>Mycobacterium avium complex (MAC)</taxon>
    </lineage>
</organism>
<evidence type="ECO:0000313" key="1">
    <source>
        <dbReference type="EMBL" id="PBJ30337.1"/>
    </source>
</evidence>
<feature type="non-terminal residue" evidence="1">
    <location>
        <position position="1"/>
    </location>
</feature>
<evidence type="ECO:0000313" key="2">
    <source>
        <dbReference type="Proteomes" id="UP000218842"/>
    </source>
</evidence>
<protein>
    <submittedName>
        <fullName evidence="1">dTDP-4-dehydrorhamnose 3,5-epimerase</fullName>
    </submittedName>
</protein>
<proteinExistence type="predicted"/>
<name>A0A2A3L2U6_MYCAV</name>
<accession>A0A2A3L2U6</accession>
<dbReference type="EMBL" id="LBGZ01000135">
    <property type="protein sequence ID" value="PBJ30337.1"/>
    <property type="molecule type" value="Genomic_DNA"/>
</dbReference>
<dbReference type="AlphaFoldDB" id="A0A2A3L2U6"/>
<reference evidence="1 2" key="1">
    <citation type="journal article" date="2017" name="Genome Biol. Evol.">
        <title>Population Structure and Local Adaptation of MAC Lung Disease Agent Mycobacterium avium subsp. hominissuis.</title>
        <authorList>
            <person name="Yano H."/>
            <person name="Iwamoto T."/>
            <person name="Nishiuchi Y."/>
            <person name="Nakajima C."/>
            <person name="Starkova D.A."/>
            <person name="Mokrousov I."/>
            <person name="Narvskaya O."/>
            <person name="Yoshida S."/>
            <person name="Arikawa K."/>
            <person name="Nakanishi N."/>
            <person name="Osaki K."/>
            <person name="Nakagawa I."/>
            <person name="Ato M."/>
            <person name="Suzuki Y."/>
            <person name="Maruyama F."/>
        </authorList>
    </citation>
    <scope>NUCLEOTIDE SEQUENCE [LARGE SCALE GENOMIC DNA]</scope>
    <source>
        <strain evidence="1 2">OCU466</strain>
    </source>
</reference>